<comment type="caution">
    <text evidence="2">The sequence shown here is derived from an EMBL/GenBank/DDBJ whole genome shotgun (WGS) entry which is preliminary data.</text>
</comment>
<organism evidence="2 3">
    <name type="scientific">Brassica cretica</name>
    <name type="common">Mustard</name>
    <dbReference type="NCBI Taxonomy" id="69181"/>
    <lineage>
        <taxon>Eukaryota</taxon>
        <taxon>Viridiplantae</taxon>
        <taxon>Streptophyta</taxon>
        <taxon>Embryophyta</taxon>
        <taxon>Tracheophyta</taxon>
        <taxon>Spermatophyta</taxon>
        <taxon>Magnoliopsida</taxon>
        <taxon>eudicotyledons</taxon>
        <taxon>Gunneridae</taxon>
        <taxon>Pentapetalae</taxon>
        <taxon>rosids</taxon>
        <taxon>malvids</taxon>
        <taxon>Brassicales</taxon>
        <taxon>Brassicaceae</taxon>
        <taxon>Brassiceae</taxon>
        <taxon>Brassica</taxon>
    </lineage>
</organism>
<sequence length="57" mass="6400">MKKWSAIVVIMMVVTVMVITAEAEQTNGWMQCFRHCSKPCNSEDGICFVRCKVKCGA</sequence>
<feature type="chain" id="PRO_5046537770" evidence="1">
    <location>
        <begin position="24"/>
        <end position="57"/>
    </location>
</feature>
<evidence type="ECO:0000313" key="3">
    <source>
        <dbReference type="Proteomes" id="UP000266723"/>
    </source>
</evidence>
<evidence type="ECO:0000256" key="1">
    <source>
        <dbReference type="SAM" id="SignalP"/>
    </source>
</evidence>
<protein>
    <submittedName>
        <fullName evidence="2">Uncharacterized protein</fullName>
    </submittedName>
</protein>
<keyword evidence="3" id="KW-1185">Reference proteome</keyword>
<dbReference type="EMBL" id="QGKV02002055">
    <property type="protein sequence ID" value="KAF3496291.1"/>
    <property type="molecule type" value="Genomic_DNA"/>
</dbReference>
<evidence type="ECO:0000313" key="2">
    <source>
        <dbReference type="EMBL" id="KAF3496291.1"/>
    </source>
</evidence>
<proteinExistence type="predicted"/>
<gene>
    <name evidence="2" type="ORF">DY000_02054149</name>
</gene>
<accession>A0ABQ7AFB1</accession>
<feature type="signal peptide" evidence="1">
    <location>
        <begin position="1"/>
        <end position="23"/>
    </location>
</feature>
<name>A0ABQ7AFB1_BRACR</name>
<reference evidence="2 3" key="1">
    <citation type="journal article" date="2020" name="BMC Genomics">
        <title>Intraspecific diversification of the crop wild relative Brassica cretica Lam. using demographic model selection.</title>
        <authorList>
            <person name="Kioukis A."/>
            <person name="Michalopoulou V.A."/>
            <person name="Briers L."/>
            <person name="Pirintsos S."/>
            <person name="Studholme D.J."/>
            <person name="Pavlidis P."/>
            <person name="Sarris P.F."/>
        </authorList>
    </citation>
    <scope>NUCLEOTIDE SEQUENCE [LARGE SCALE GENOMIC DNA]</scope>
    <source>
        <strain evidence="3">cv. PFS-1207/04</strain>
    </source>
</reference>
<keyword evidence="1" id="KW-0732">Signal</keyword>
<dbReference type="Proteomes" id="UP000266723">
    <property type="component" value="Unassembled WGS sequence"/>
</dbReference>